<proteinExistence type="inferred from homology"/>
<keyword evidence="8" id="KW-1185">Reference proteome</keyword>
<dbReference type="Pfam" id="PF00389">
    <property type="entry name" value="2-Hacid_dh"/>
    <property type="match status" value="1"/>
</dbReference>
<dbReference type="InterPro" id="IPR006139">
    <property type="entry name" value="D-isomer_2_OHA_DH_cat_dom"/>
</dbReference>
<organism evidence="7 8">
    <name type="scientific">Sinanaerobacter chloroacetimidivorans</name>
    <dbReference type="NCBI Taxonomy" id="2818044"/>
    <lineage>
        <taxon>Bacteria</taxon>
        <taxon>Bacillati</taxon>
        <taxon>Bacillota</taxon>
        <taxon>Clostridia</taxon>
        <taxon>Peptostreptococcales</taxon>
        <taxon>Anaerovoracaceae</taxon>
        <taxon>Sinanaerobacter</taxon>
    </lineage>
</organism>
<accession>A0A8J7W476</accession>
<dbReference type="RefSeq" id="WP_227020328.1">
    <property type="nucleotide sequence ID" value="NZ_JAGSND010000022.1"/>
</dbReference>
<name>A0A8J7W476_9FIRM</name>
<dbReference type="PANTHER" id="PTHR43761:SF1">
    <property type="entry name" value="D-ISOMER SPECIFIC 2-HYDROXYACID DEHYDROGENASE CATALYTIC DOMAIN-CONTAINING PROTEIN-RELATED"/>
    <property type="match status" value="1"/>
</dbReference>
<dbReference type="SUPFAM" id="SSF51735">
    <property type="entry name" value="NAD(P)-binding Rossmann-fold domains"/>
    <property type="match status" value="1"/>
</dbReference>
<dbReference type="Pfam" id="PF02826">
    <property type="entry name" value="2-Hacid_dh_C"/>
    <property type="match status" value="1"/>
</dbReference>
<comment type="caution">
    <text evidence="7">The sequence shown here is derived from an EMBL/GenBank/DDBJ whole genome shotgun (WGS) entry which is preliminary data.</text>
</comment>
<keyword evidence="3" id="KW-0520">NAD</keyword>
<evidence type="ECO:0000313" key="7">
    <source>
        <dbReference type="EMBL" id="MBR0600214.1"/>
    </source>
</evidence>
<dbReference type="InterPro" id="IPR036291">
    <property type="entry name" value="NAD(P)-bd_dom_sf"/>
</dbReference>
<evidence type="ECO:0000256" key="1">
    <source>
        <dbReference type="ARBA" id="ARBA00005854"/>
    </source>
</evidence>
<evidence type="ECO:0000259" key="5">
    <source>
        <dbReference type="Pfam" id="PF00389"/>
    </source>
</evidence>
<evidence type="ECO:0000256" key="3">
    <source>
        <dbReference type="ARBA" id="ARBA00023027"/>
    </source>
</evidence>
<comment type="similarity">
    <text evidence="1 4">Belongs to the D-isomer specific 2-hydroxyacid dehydrogenase family.</text>
</comment>
<sequence length="322" mass="35321">MKIVILDGYTINPGDLSWSEFDKVGEVTVYDRTSQDQLIQRIGKAEAVLTSKCVLTKEVMEQCPNLSYIGILATGINMVDLAYANEREIKVTNIPAYSTESVAQLTISLLLEICNRVQKHSDAVTKGLWSESKDFCFTVSPQMELMGKTIGIIGFGNIGRRVARIAEAFGMRVLISTRYPDRNFATEQIHFANEEEILSSSDIISLHCPLTESNKGFINQSTLSKMKDGVILLNTSRGPLINEADLKRALETGKVYAAGLDVLSAEPPREGNPLIGMDSCIITPHIAWITKESRIRLIGIAAANLTAFAGGKELNSVNHLKS</sequence>
<dbReference type="InterPro" id="IPR029753">
    <property type="entry name" value="D-isomer_DH_CS"/>
</dbReference>
<protein>
    <submittedName>
        <fullName evidence="7">D-2-hydroxyacid dehydrogenase</fullName>
    </submittedName>
</protein>
<dbReference type="PANTHER" id="PTHR43761">
    <property type="entry name" value="D-ISOMER SPECIFIC 2-HYDROXYACID DEHYDROGENASE FAMILY PROTEIN (AFU_ORTHOLOGUE AFUA_1G13630)"/>
    <property type="match status" value="1"/>
</dbReference>
<reference evidence="7" key="2">
    <citation type="submission" date="2021-04" db="EMBL/GenBank/DDBJ databases">
        <authorList>
            <person name="Liu J."/>
        </authorList>
    </citation>
    <scope>NUCLEOTIDE SEQUENCE</scope>
    <source>
        <strain evidence="7">BAD-6</strain>
    </source>
</reference>
<dbReference type="GO" id="GO:0051287">
    <property type="term" value="F:NAD binding"/>
    <property type="evidence" value="ECO:0007669"/>
    <property type="project" value="InterPro"/>
</dbReference>
<dbReference type="InterPro" id="IPR050418">
    <property type="entry name" value="D-iso_2-hydroxyacid_DH_PdxB"/>
</dbReference>
<evidence type="ECO:0000256" key="4">
    <source>
        <dbReference type="RuleBase" id="RU003719"/>
    </source>
</evidence>
<evidence type="ECO:0000259" key="6">
    <source>
        <dbReference type="Pfam" id="PF02826"/>
    </source>
</evidence>
<evidence type="ECO:0000256" key="2">
    <source>
        <dbReference type="ARBA" id="ARBA00023002"/>
    </source>
</evidence>
<dbReference type="Gene3D" id="3.40.50.720">
    <property type="entry name" value="NAD(P)-binding Rossmann-like Domain"/>
    <property type="match status" value="2"/>
</dbReference>
<dbReference type="FunFam" id="3.40.50.720:FF:000203">
    <property type="entry name" value="D-3-phosphoglycerate dehydrogenase (SerA)"/>
    <property type="match status" value="1"/>
</dbReference>
<dbReference type="GO" id="GO:0016616">
    <property type="term" value="F:oxidoreductase activity, acting on the CH-OH group of donors, NAD or NADP as acceptor"/>
    <property type="evidence" value="ECO:0007669"/>
    <property type="project" value="InterPro"/>
</dbReference>
<dbReference type="CDD" id="cd12162">
    <property type="entry name" value="2-Hacid_dh_4"/>
    <property type="match status" value="1"/>
</dbReference>
<dbReference type="PROSITE" id="PS00671">
    <property type="entry name" value="D_2_HYDROXYACID_DH_3"/>
    <property type="match status" value="1"/>
</dbReference>
<dbReference type="SUPFAM" id="SSF52283">
    <property type="entry name" value="Formate/glycerate dehydrogenase catalytic domain-like"/>
    <property type="match status" value="1"/>
</dbReference>
<evidence type="ECO:0000313" key="8">
    <source>
        <dbReference type="Proteomes" id="UP000675664"/>
    </source>
</evidence>
<feature type="domain" description="D-isomer specific 2-hydroxyacid dehydrogenase NAD-binding" evidence="6">
    <location>
        <begin position="107"/>
        <end position="287"/>
    </location>
</feature>
<dbReference type="PROSITE" id="PS00670">
    <property type="entry name" value="D_2_HYDROXYACID_DH_2"/>
    <property type="match status" value="1"/>
</dbReference>
<reference evidence="7" key="1">
    <citation type="submission" date="2021-04" db="EMBL/GenBank/DDBJ databases">
        <title>Sinoanaerobacter chloroacetimidivorans sp. nov., an obligate anaerobic bacterium isolated from anaerobic sludge.</title>
        <authorList>
            <person name="Bao Y."/>
        </authorList>
    </citation>
    <scope>NUCLEOTIDE SEQUENCE</scope>
    <source>
        <strain evidence="7">BAD-6</strain>
    </source>
</reference>
<dbReference type="EMBL" id="JAGSND010000022">
    <property type="protein sequence ID" value="MBR0600214.1"/>
    <property type="molecule type" value="Genomic_DNA"/>
</dbReference>
<keyword evidence="2 4" id="KW-0560">Oxidoreductase</keyword>
<dbReference type="Proteomes" id="UP000675664">
    <property type="component" value="Unassembled WGS sequence"/>
</dbReference>
<dbReference type="InterPro" id="IPR006140">
    <property type="entry name" value="D-isomer_DH_NAD-bd"/>
</dbReference>
<dbReference type="AlphaFoldDB" id="A0A8J7W476"/>
<feature type="domain" description="D-isomer specific 2-hydroxyacid dehydrogenase catalytic" evidence="5">
    <location>
        <begin position="19"/>
        <end position="316"/>
    </location>
</feature>
<gene>
    <name evidence="7" type="ORF">KCX82_20215</name>
</gene>